<dbReference type="EMBL" id="CAJFCJ010000019">
    <property type="protein sequence ID" value="CAD5123516.1"/>
    <property type="molecule type" value="Genomic_DNA"/>
</dbReference>
<accession>A0A7I8W4N6</accession>
<evidence type="ECO:0000313" key="3">
    <source>
        <dbReference type="Proteomes" id="UP000549394"/>
    </source>
</evidence>
<feature type="region of interest" description="Disordered" evidence="1">
    <location>
        <begin position="361"/>
        <end position="396"/>
    </location>
</feature>
<name>A0A7I8W4N6_9ANNE</name>
<dbReference type="AlphaFoldDB" id="A0A7I8W4N6"/>
<proteinExistence type="predicted"/>
<organism evidence="2 3">
    <name type="scientific">Dimorphilus gyrociliatus</name>
    <dbReference type="NCBI Taxonomy" id="2664684"/>
    <lineage>
        <taxon>Eukaryota</taxon>
        <taxon>Metazoa</taxon>
        <taxon>Spiralia</taxon>
        <taxon>Lophotrochozoa</taxon>
        <taxon>Annelida</taxon>
        <taxon>Polychaeta</taxon>
        <taxon>Polychaeta incertae sedis</taxon>
        <taxon>Dinophilidae</taxon>
        <taxon>Dimorphilus</taxon>
    </lineage>
</organism>
<reference evidence="2 3" key="1">
    <citation type="submission" date="2020-08" db="EMBL/GenBank/DDBJ databases">
        <authorList>
            <person name="Hejnol A."/>
        </authorList>
    </citation>
    <scope>NUCLEOTIDE SEQUENCE [LARGE SCALE GENOMIC DNA]</scope>
</reference>
<gene>
    <name evidence="2" type="ORF">DGYR_LOCUS11191</name>
</gene>
<protein>
    <submittedName>
        <fullName evidence="2">Uncharacterized protein</fullName>
    </submittedName>
</protein>
<evidence type="ECO:0000313" key="2">
    <source>
        <dbReference type="EMBL" id="CAD5123516.1"/>
    </source>
</evidence>
<evidence type="ECO:0000256" key="1">
    <source>
        <dbReference type="SAM" id="MobiDB-lite"/>
    </source>
</evidence>
<feature type="region of interest" description="Disordered" evidence="1">
    <location>
        <begin position="73"/>
        <end position="97"/>
    </location>
</feature>
<dbReference type="Proteomes" id="UP000549394">
    <property type="component" value="Unassembled WGS sequence"/>
</dbReference>
<comment type="caution">
    <text evidence="2">The sequence shown here is derived from an EMBL/GenBank/DDBJ whole genome shotgun (WGS) entry which is preliminary data.</text>
</comment>
<keyword evidence="3" id="KW-1185">Reference proteome</keyword>
<sequence length="486" mass="55325">MSHQGLNNSHYIQSLQARGTSNETYETPYLYTKYEGEQPNEQKQWFLNTMAACPTQPSISSLLQTTTRDNYLHPAAANPGCQGKIDDSKGRKRKLSGQPLDLTVSNRSDVIDLSSKRQATGTEYNYHFGVRATEPPIPKQMTKPAVCVPDNRISNAPSDKGMESLFHLVIDNRLLRDQPIVGNRLHELFQGPADFREDPPLTRQLKVVNSKMYSSREHKSLLECVHFPLQNPYLRRVFAIRFKNKWYCWLSLIAATLHVDYENLEKSLTRVGQSELVKPHPIVNKMLQCYLESEHKPTYVPSRLVNGNLIALESITSEVFTQFLQNCIEKARYQRNSALQSYKAQASAPKVSTALTRPILPKNNASCTTTSAPSPPPATSKLQQTKEADEGPKPQTLTFRDRTFYYVKRGASKFISKQHLYDKLFKDSDSGRNYNKFSKAVKSAGFVLRNSSKQEEELLKEPEDHLQSHRLLLLTDLEKNFDKLLS</sequence>